<dbReference type="EMBL" id="KB445792">
    <property type="protein sequence ID" value="EMD40614.1"/>
    <property type="molecule type" value="Genomic_DNA"/>
</dbReference>
<accession>M2PV14</accession>
<proteinExistence type="predicted"/>
<keyword evidence="2" id="KW-1133">Transmembrane helix</keyword>
<evidence type="ECO:0000256" key="2">
    <source>
        <dbReference type="SAM" id="Phobius"/>
    </source>
</evidence>
<feature type="compositionally biased region" description="Polar residues" evidence="1">
    <location>
        <begin position="396"/>
        <end position="405"/>
    </location>
</feature>
<feature type="compositionally biased region" description="Low complexity" evidence="1">
    <location>
        <begin position="28"/>
        <end position="52"/>
    </location>
</feature>
<feature type="compositionally biased region" description="Basic and acidic residues" evidence="1">
    <location>
        <begin position="479"/>
        <end position="491"/>
    </location>
</feature>
<protein>
    <submittedName>
        <fullName evidence="3">Uncharacterized protein</fullName>
    </submittedName>
</protein>
<keyword evidence="2" id="KW-0812">Transmembrane</keyword>
<name>M2PV14_CERS8</name>
<dbReference type="HOGENOM" id="CLU_555477_0_0_1"/>
<feature type="region of interest" description="Disordered" evidence="1">
    <location>
        <begin position="227"/>
        <end position="328"/>
    </location>
</feature>
<sequence length="491" mass="50327">MHGPAYGAGILERDLFGGLTGVLGGNGDSQSNGQSKSQSNSNNPLSDPLNIPLLSASDPLGLGQLTSAVGSVLNPITAPLLGTSSSASPTSSSASSTIILTSSTPSSSSTHSSSSASSSVTPSSSPTPTPTPSNTPAPDAAAQPSDTSLSQMYATATVFAPSSETPSASAVTTGKSFLQNKPLSISVITIGSILALVVLFSVATLAIRKRKRDKLQFDAAEFAGEDMFKPTPSAASSDLEKAGLSPGVRKDSWTGSNESGSSGASTQRSLSGQSRSNGGRDMYERAAYQAPPALSPQQPRQGYPAPNYAQPMQAYPNRGPSPAPPAGPPMPAYMAAPFEQSYHLNVNVPEPSLVNFDDNSAYDGLAYAISTPPPAPVPGPGVRPAGRKQLPPLHVMNTTPVTSPNPMDVSPLSLNTSPMLPTNPVNPGNPPASPMDLGGSGARASSQGASHSRELDPTLPPLPVAQSLPDEFGRTSPPTEKKERRLTIRNE</sequence>
<keyword evidence="2" id="KW-0472">Membrane</keyword>
<feature type="region of interest" description="Disordered" evidence="1">
    <location>
        <begin position="373"/>
        <end position="491"/>
    </location>
</feature>
<gene>
    <name evidence="3" type="ORF">CERSUDRAFT_80267</name>
</gene>
<keyword evidence="4" id="KW-1185">Reference proteome</keyword>
<feature type="compositionally biased region" description="Polar residues" evidence="1">
    <location>
        <begin position="412"/>
        <end position="426"/>
    </location>
</feature>
<feature type="compositionally biased region" description="Pro residues" evidence="1">
    <location>
        <begin position="125"/>
        <end position="135"/>
    </location>
</feature>
<dbReference type="Proteomes" id="UP000016930">
    <property type="component" value="Unassembled WGS sequence"/>
</dbReference>
<feature type="region of interest" description="Disordered" evidence="1">
    <location>
        <begin position="22"/>
        <end position="52"/>
    </location>
</feature>
<feature type="compositionally biased region" description="Low complexity" evidence="1">
    <location>
        <begin position="83"/>
        <end position="124"/>
    </location>
</feature>
<dbReference type="STRING" id="914234.M2PV14"/>
<evidence type="ECO:0000256" key="1">
    <source>
        <dbReference type="SAM" id="MobiDB-lite"/>
    </source>
</evidence>
<evidence type="ECO:0000313" key="3">
    <source>
        <dbReference type="EMBL" id="EMD40614.1"/>
    </source>
</evidence>
<feature type="compositionally biased region" description="Polar residues" evidence="1">
    <location>
        <begin position="253"/>
        <end position="277"/>
    </location>
</feature>
<feature type="transmembrane region" description="Helical" evidence="2">
    <location>
        <begin position="183"/>
        <end position="207"/>
    </location>
</feature>
<feature type="compositionally biased region" description="Pro residues" evidence="1">
    <location>
        <begin position="319"/>
        <end position="328"/>
    </location>
</feature>
<organism evidence="3 4">
    <name type="scientific">Ceriporiopsis subvermispora (strain B)</name>
    <name type="common">White-rot fungus</name>
    <name type="synonym">Gelatoporia subvermispora</name>
    <dbReference type="NCBI Taxonomy" id="914234"/>
    <lineage>
        <taxon>Eukaryota</taxon>
        <taxon>Fungi</taxon>
        <taxon>Dikarya</taxon>
        <taxon>Basidiomycota</taxon>
        <taxon>Agaricomycotina</taxon>
        <taxon>Agaricomycetes</taxon>
        <taxon>Polyporales</taxon>
        <taxon>Gelatoporiaceae</taxon>
        <taxon>Gelatoporia</taxon>
    </lineage>
</organism>
<evidence type="ECO:0000313" key="4">
    <source>
        <dbReference type="Proteomes" id="UP000016930"/>
    </source>
</evidence>
<dbReference type="AlphaFoldDB" id="M2PV14"/>
<feature type="region of interest" description="Disordered" evidence="1">
    <location>
        <begin position="83"/>
        <end position="147"/>
    </location>
</feature>
<reference evidence="3 4" key="1">
    <citation type="journal article" date="2012" name="Proc. Natl. Acad. Sci. U.S.A.">
        <title>Comparative genomics of Ceriporiopsis subvermispora and Phanerochaete chrysosporium provide insight into selective ligninolysis.</title>
        <authorList>
            <person name="Fernandez-Fueyo E."/>
            <person name="Ruiz-Duenas F.J."/>
            <person name="Ferreira P."/>
            <person name="Floudas D."/>
            <person name="Hibbett D.S."/>
            <person name="Canessa P."/>
            <person name="Larrondo L.F."/>
            <person name="James T.Y."/>
            <person name="Seelenfreund D."/>
            <person name="Lobos S."/>
            <person name="Polanco R."/>
            <person name="Tello M."/>
            <person name="Honda Y."/>
            <person name="Watanabe T."/>
            <person name="Watanabe T."/>
            <person name="Ryu J.S."/>
            <person name="Kubicek C.P."/>
            <person name="Schmoll M."/>
            <person name="Gaskell J."/>
            <person name="Hammel K.E."/>
            <person name="St John F.J."/>
            <person name="Vanden Wymelenberg A."/>
            <person name="Sabat G."/>
            <person name="Splinter BonDurant S."/>
            <person name="Syed K."/>
            <person name="Yadav J.S."/>
            <person name="Doddapaneni H."/>
            <person name="Subramanian V."/>
            <person name="Lavin J.L."/>
            <person name="Oguiza J.A."/>
            <person name="Perez G."/>
            <person name="Pisabarro A.G."/>
            <person name="Ramirez L."/>
            <person name="Santoyo F."/>
            <person name="Master E."/>
            <person name="Coutinho P.M."/>
            <person name="Henrissat B."/>
            <person name="Lombard V."/>
            <person name="Magnuson J.K."/>
            <person name="Kuees U."/>
            <person name="Hori C."/>
            <person name="Igarashi K."/>
            <person name="Samejima M."/>
            <person name="Held B.W."/>
            <person name="Barry K.W."/>
            <person name="LaButti K.M."/>
            <person name="Lapidus A."/>
            <person name="Lindquist E.A."/>
            <person name="Lucas S.M."/>
            <person name="Riley R."/>
            <person name="Salamov A.A."/>
            <person name="Hoffmeister D."/>
            <person name="Schwenk D."/>
            <person name="Hadar Y."/>
            <person name="Yarden O."/>
            <person name="de Vries R.P."/>
            <person name="Wiebenga A."/>
            <person name="Stenlid J."/>
            <person name="Eastwood D."/>
            <person name="Grigoriev I.V."/>
            <person name="Berka R.M."/>
            <person name="Blanchette R.A."/>
            <person name="Kersten P."/>
            <person name="Martinez A.T."/>
            <person name="Vicuna R."/>
            <person name="Cullen D."/>
        </authorList>
    </citation>
    <scope>NUCLEOTIDE SEQUENCE [LARGE SCALE GENOMIC DNA]</scope>
    <source>
        <strain evidence="3 4">B</strain>
    </source>
</reference>
<dbReference type="OrthoDB" id="2693038at2759"/>